<sequence>MSPRSLPGRSPGQAARRALLADAAAGDGPEGHDPARPVVPGRRMCAHCKEMTDTPIAVGSVHQNSGPGWTVYTCPEDAARYLDRAGLWAALMDHTLRCDPCRGTTDGPGCPVARVLFDAHRGATESVSPGPGPAAS</sequence>
<reference evidence="2 3" key="1">
    <citation type="submission" date="2016-10" db="EMBL/GenBank/DDBJ databases">
        <authorList>
            <person name="de Groot N.N."/>
        </authorList>
    </citation>
    <scope>NUCLEOTIDE SEQUENCE [LARGE SCALE GENOMIC DNA]</scope>
    <source>
        <strain evidence="2 3">CGMCC 4.5739</strain>
    </source>
</reference>
<evidence type="ECO:0000256" key="1">
    <source>
        <dbReference type="SAM" id="MobiDB-lite"/>
    </source>
</evidence>
<evidence type="ECO:0000313" key="3">
    <source>
        <dbReference type="Proteomes" id="UP000199207"/>
    </source>
</evidence>
<keyword evidence="3" id="KW-1185">Reference proteome</keyword>
<gene>
    <name evidence="2" type="ORF">SAMN05421773_11010</name>
</gene>
<organism evidence="2 3">
    <name type="scientific">Streptomyces aidingensis</name>
    <dbReference type="NCBI Taxonomy" id="910347"/>
    <lineage>
        <taxon>Bacteria</taxon>
        <taxon>Bacillati</taxon>
        <taxon>Actinomycetota</taxon>
        <taxon>Actinomycetes</taxon>
        <taxon>Kitasatosporales</taxon>
        <taxon>Streptomycetaceae</taxon>
        <taxon>Streptomyces</taxon>
    </lineage>
</organism>
<feature type="compositionally biased region" description="Low complexity" evidence="1">
    <location>
        <begin position="14"/>
        <end position="27"/>
    </location>
</feature>
<dbReference type="STRING" id="910347.SAMN05421773_11010"/>
<feature type="region of interest" description="Disordered" evidence="1">
    <location>
        <begin position="1"/>
        <end position="39"/>
    </location>
</feature>
<name>A0A1I1PXW0_9ACTN</name>
<dbReference type="EMBL" id="FOLM01000010">
    <property type="protein sequence ID" value="SFD12438.1"/>
    <property type="molecule type" value="Genomic_DNA"/>
</dbReference>
<dbReference type="AlphaFoldDB" id="A0A1I1PXW0"/>
<protein>
    <submittedName>
        <fullName evidence="2">Uncharacterized protein</fullName>
    </submittedName>
</protein>
<evidence type="ECO:0000313" key="2">
    <source>
        <dbReference type="EMBL" id="SFD12438.1"/>
    </source>
</evidence>
<dbReference type="Proteomes" id="UP000199207">
    <property type="component" value="Unassembled WGS sequence"/>
</dbReference>
<accession>A0A1I1PXW0</accession>
<proteinExistence type="predicted"/>